<dbReference type="GO" id="GO:0004523">
    <property type="term" value="F:RNA-DNA hybrid ribonuclease activity"/>
    <property type="evidence" value="ECO:0007669"/>
    <property type="project" value="InterPro"/>
</dbReference>
<dbReference type="EMBL" id="LS974624">
    <property type="protein sequence ID" value="CAG7897016.1"/>
    <property type="molecule type" value="Genomic_DNA"/>
</dbReference>
<feature type="domain" description="RNase H type-1" evidence="1">
    <location>
        <begin position="1"/>
        <end position="121"/>
    </location>
</feature>
<evidence type="ECO:0000259" key="1">
    <source>
        <dbReference type="Pfam" id="PF13456"/>
    </source>
</evidence>
<proteinExistence type="predicted"/>
<sequence>TDAAWRAQDKTAGCGWIIYTPHSEDARKVATTEMFVATPLMAEALAVREALLQVKAEHLSNICCKSDNQVLIKALNSNQHPVELYGINLDIEKLASSFSSIVFSYVPRNLNFAADALANSALYALNI</sequence>
<dbReference type="SUPFAM" id="SSF53098">
    <property type="entry name" value="Ribonuclease H-like"/>
    <property type="match status" value="1"/>
</dbReference>
<evidence type="ECO:0000313" key="2">
    <source>
        <dbReference type="EMBL" id="CAG7897016.1"/>
    </source>
</evidence>
<dbReference type="Proteomes" id="UP000694005">
    <property type="component" value="Chromosome A08"/>
</dbReference>
<dbReference type="InterPro" id="IPR002156">
    <property type="entry name" value="RNaseH_domain"/>
</dbReference>
<dbReference type="AlphaFoldDB" id="A0A3P6BNJ8"/>
<dbReference type="EMBL" id="LR031575">
    <property type="protein sequence ID" value="VDD03170.1"/>
    <property type="molecule type" value="Genomic_DNA"/>
</dbReference>
<dbReference type="InterPro" id="IPR036397">
    <property type="entry name" value="RNaseH_sf"/>
</dbReference>
<reference evidence="3" key="1">
    <citation type="submission" date="2018-11" db="EMBL/GenBank/DDBJ databases">
        <authorList>
            <consortium name="Genoscope - CEA"/>
            <person name="William W."/>
        </authorList>
    </citation>
    <scope>NUCLEOTIDE SEQUENCE</scope>
</reference>
<dbReference type="Pfam" id="PF13456">
    <property type="entry name" value="RVT_3"/>
    <property type="match status" value="1"/>
</dbReference>
<dbReference type="GO" id="GO:0003676">
    <property type="term" value="F:nucleic acid binding"/>
    <property type="evidence" value="ECO:0007669"/>
    <property type="project" value="InterPro"/>
</dbReference>
<name>A0A3P6BNJ8_BRACM</name>
<feature type="non-terminal residue" evidence="3">
    <location>
        <position position="1"/>
    </location>
</feature>
<dbReference type="Gene3D" id="3.30.420.10">
    <property type="entry name" value="Ribonuclease H-like superfamily/Ribonuclease H"/>
    <property type="match status" value="1"/>
</dbReference>
<dbReference type="CDD" id="cd06222">
    <property type="entry name" value="RNase_H_like"/>
    <property type="match status" value="1"/>
</dbReference>
<dbReference type="InterPro" id="IPR012337">
    <property type="entry name" value="RNaseH-like_sf"/>
</dbReference>
<dbReference type="InterPro" id="IPR044730">
    <property type="entry name" value="RNase_H-like_dom_plant"/>
</dbReference>
<protein>
    <recommendedName>
        <fullName evidence="1">RNase H type-1 domain-containing protein</fullName>
    </recommendedName>
</protein>
<organism evidence="3">
    <name type="scientific">Brassica campestris</name>
    <name type="common">Field mustard</name>
    <dbReference type="NCBI Taxonomy" id="3711"/>
    <lineage>
        <taxon>Eukaryota</taxon>
        <taxon>Viridiplantae</taxon>
        <taxon>Streptophyta</taxon>
        <taxon>Embryophyta</taxon>
        <taxon>Tracheophyta</taxon>
        <taxon>Spermatophyta</taxon>
        <taxon>Magnoliopsida</taxon>
        <taxon>eudicotyledons</taxon>
        <taxon>Gunneridae</taxon>
        <taxon>Pentapetalae</taxon>
        <taxon>rosids</taxon>
        <taxon>malvids</taxon>
        <taxon>Brassicales</taxon>
        <taxon>Brassicaceae</taxon>
        <taxon>Brassiceae</taxon>
        <taxon>Brassica</taxon>
    </lineage>
</organism>
<gene>
    <name evidence="3" type="ORF">BRAA08T32647Z</name>
    <name evidence="2" type="ORF">BRAPAZ1V2_A08P06820.2</name>
</gene>
<dbReference type="Gramene" id="A08p06820.2_BraZ1">
    <property type="protein sequence ID" value="A08p06820.2_BraZ1.CDS.1"/>
    <property type="gene ID" value="A08g06820.2_BraZ1"/>
</dbReference>
<dbReference type="PANTHER" id="PTHR47074:SF49">
    <property type="entry name" value="POLYNUCLEOTIDYL TRANSFERASE, RIBONUCLEASE H-LIKE SUPERFAMILY PROTEIN"/>
    <property type="match status" value="1"/>
</dbReference>
<evidence type="ECO:0000313" key="3">
    <source>
        <dbReference type="EMBL" id="VDD03170.1"/>
    </source>
</evidence>
<dbReference type="InterPro" id="IPR052929">
    <property type="entry name" value="RNase_H-like_EbsB-rel"/>
</dbReference>
<accession>A0A3P6BNJ8</accession>
<dbReference type="PANTHER" id="PTHR47074">
    <property type="entry name" value="BNAC02G40300D PROTEIN"/>
    <property type="match status" value="1"/>
</dbReference>